<dbReference type="Gene3D" id="3.40.50.410">
    <property type="entry name" value="von Willebrand factor, type A domain"/>
    <property type="match status" value="1"/>
</dbReference>
<dbReference type="InterPro" id="IPR011205">
    <property type="entry name" value="UCP015417_vWA"/>
</dbReference>
<evidence type="ECO:0000259" key="1">
    <source>
        <dbReference type="Pfam" id="PF11443"/>
    </source>
</evidence>
<dbReference type="AlphaFoldDB" id="A0A4Y7IVA0"/>
<dbReference type="EMBL" id="CM010716">
    <property type="protein sequence ID" value="RZC51632.1"/>
    <property type="molecule type" value="Genomic_DNA"/>
</dbReference>
<dbReference type="SUPFAM" id="SSF53300">
    <property type="entry name" value="vWA-like"/>
    <property type="match status" value="1"/>
</dbReference>
<dbReference type="Pfam" id="PF11443">
    <property type="entry name" value="DUF2828"/>
    <property type="match status" value="1"/>
</dbReference>
<protein>
    <recommendedName>
        <fullName evidence="5">DUF2828 domain-containing protein</fullName>
    </recommendedName>
</protein>
<evidence type="ECO:0008006" key="5">
    <source>
        <dbReference type="Google" id="ProtNLM"/>
    </source>
</evidence>
<dbReference type="Proteomes" id="UP000316621">
    <property type="component" value="Chromosome 2"/>
</dbReference>
<organism evidence="3 4">
    <name type="scientific">Papaver somniferum</name>
    <name type="common">Opium poppy</name>
    <dbReference type="NCBI Taxonomy" id="3469"/>
    <lineage>
        <taxon>Eukaryota</taxon>
        <taxon>Viridiplantae</taxon>
        <taxon>Streptophyta</taxon>
        <taxon>Embryophyta</taxon>
        <taxon>Tracheophyta</taxon>
        <taxon>Spermatophyta</taxon>
        <taxon>Magnoliopsida</taxon>
        <taxon>Ranunculales</taxon>
        <taxon>Papaveraceae</taxon>
        <taxon>Papaveroideae</taxon>
        <taxon>Papaver</taxon>
    </lineage>
</organism>
<dbReference type="PANTHER" id="PTHR31373">
    <property type="entry name" value="OS06G0652100 PROTEIN"/>
    <property type="match status" value="1"/>
</dbReference>
<sequence length="473" mass="54356">MKSGELDKISLASEWCPSLRSSFENSTLFTESIARKVYPRNSYPEYEGVEEAHYAKRIRHRLRKEFLSPLRKALESPEVYIGSNKLDSLPYDRVSSLDMKKYKKFFIKHDEERFKKYLESVKRGDAKIAAGELLPCEIYEGTGCIVAELQWQRMVSDLLEKGRLKDCLAICDVSGSMVGPPLQASLALGLLISEISEHPWKGKLITFNNHSQLQEIKGDDLCSKRMFVRSIKWNMPTDFQKVFDTILQVAIDGNLKEDQVIKRVFVFSDMRFDKASKNYFEWAADYPTLDTAFSWETDYETIKRKFRESGYMSVPEIVFWNLRSSGATPVTWEQNGVAMVSGFSKNMLNLFIDENGSPTYLSSGNPLLDFFFHVVPDTPSESVIKRLELAWECDPLRTLKLICNLRGVRGTGKSEKEGFYAAALWLFKHHPKTLAANVKSFAEFGYFKDLPEILHRITEEGQEMEEMEICVTK</sequence>
<dbReference type="OMA" id="MEEMEIC"/>
<evidence type="ECO:0000259" key="2">
    <source>
        <dbReference type="Pfam" id="PF25043"/>
    </source>
</evidence>
<reference evidence="3 4" key="1">
    <citation type="journal article" date="2018" name="Science">
        <title>The opium poppy genome and morphinan production.</title>
        <authorList>
            <person name="Guo L."/>
            <person name="Winzer T."/>
            <person name="Yang X."/>
            <person name="Li Y."/>
            <person name="Ning Z."/>
            <person name="He Z."/>
            <person name="Teodor R."/>
            <person name="Lu Y."/>
            <person name="Bowser T.A."/>
            <person name="Graham I.A."/>
            <person name="Ye K."/>
        </authorList>
    </citation>
    <scope>NUCLEOTIDE SEQUENCE [LARGE SCALE GENOMIC DNA]</scope>
    <source>
        <strain evidence="4">cv. HN1</strain>
        <tissue evidence="3">Leaves</tissue>
    </source>
</reference>
<dbReference type="Gramene" id="RZC51632">
    <property type="protein sequence ID" value="RZC51632"/>
    <property type="gene ID" value="C5167_020058"/>
</dbReference>
<gene>
    <name evidence="3" type="ORF">C5167_020058</name>
</gene>
<dbReference type="Pfam" id="PF25043">
    <property type="entry name" value="DUF7788"/>
    <property type="match status" value="1"/>
</dbReference>
<dbReference type="InterPro" id="IPR058580">
    <property type="entry name" value="DUF2828"/>
</dbReference>
<evidence type="ECO:0000313" key="3">
    <source>
        <dbReference type="EMBL" id="RZC51632.1"/>
    </source>
</evidence>
<keyword evidence="4" id="KW-1185">Reference proteome</keyword>
<proteinExistence type="predicted"/>
<evidence type="ECO:0000313" key="4">
    <source>
        <dbReference type="Proteomes" id="UP000316621"/>
    </source>
</evidence>
<dbReference type="PANTHER" id="PTHR31373:SF17">
    <property type="entry name" value="OS06G0652100 PROTEIN"/>
    <property type="match status" value="1"/>
</dbReference>
<dbReference type="InterPro" id="IPR036465">
    <property type="entry name" value="vWFA_dom_sf"/>
</dbReference>
<dbReference type="InterPro" id="IPR056690">
    <property type="entry name" value="DUF7788"/>
</dbReference>
<feature type="domain" description="DUF2828" evidence="1">
    <location>
        <begin position="5"/>
        <end position="164"/>
    </location>
</feature>
<accession>A0A4Y7IVA0</accession>
<feature type="domain" description="DUF7788" evidence="2">
    <location>
        <begin position="166"/>
        <end position="355"/>
    </location>
</feature>
<name>A0A4Y7IVA0_PAPSO</name>